<keyword evidence="2" id="KW-1185">Reference proteome</keyword>
<dbReference type="EMBL" id="FZMO01000539">
    <property type="protein sequence ID" value="SNQ51502.1"/>
    <property type="molecule type" value="Genomic_DNA"/>
</dbReference>
<dbReference type="Proteomes" id="UP000234331">
    <property type="component" value="Unassembled WGS sequence"/>
</dbReference>
<protein>
    <submittedName>
        <fullName evidence="1">Uncharacterized protein</fullName>
    </submittedName>
</protein>
<reference evidence="1 2" key="1">
    <citation type="submission" date="2017-06" db="EMBL/GenBank/DDBJ databases">
        <authorList>
            <person name="Kim H.J."/>
            <person name="Triplett B.A."/>
        </authorList>
    </citation>
    <scope>NUCLEOTIDE SEQUENCE [LARGE SCALE GENOMIC DNA]</scope>
    <source>
        <strain evidence="1">FRACA_ARgP5</strain>
    </source>
</reference>
<name>A0A2I2L0Q0_9ACTN</name>
<proteinExistence type="predicted"/>
<organism evidence="1 2">
    <name type="scientific">Frankia canadensis</name>
    <dbReference type="NCBI Taxonomy" id="1836972"/>
    <lineage>
        <taxon>Bacteria</taxon>
        <taxon>Bacillati</taxon>
        <taxon>Actinomycetota</taxon>
        <taxon>Actinomycetes</taxon>
        <taxon>Frankiales</taxon>
        <taxon>Frankiaceae</taxon>
        <taxon>Frankia</taxon>
    </lineage>
</organism>
<evidence type="ECO:0000313" key="2">
    <source>
        <dbReference type="Proteomes" id="UP000234331"/>
    </source>
</evidence>
<sequence>MVSVRRGISGLSVGKPARLGLYVRCVGAA</sequence>
<accession>A0A2I2L0Q0</accession>
<dbReference type="AlphaFoldDB" id="A0A2I2L0Q0"/>
<gene>
    <name evidence="1" type="ORF">FRACA_720003</name>
</gene>
<evidence type="ECO:0000313" key="1">
    <source>
        <dbReference type="EMBL" id="SNQ51502.1"/>
    </source>
</evidence>